<name>A0A0B0NZ12_GOSAR</name>
<organism evidence="1 2">
    <name type="scientific">Gossypium arboreum</name>
    <name type="common">Tree cotton</name>
    <name type="synonym">Gossypium nanking</name>
    <dbReference type="NCBI Taxonomy" id="29729"/>
    <lineage>
        <taxon>Eukaryota</taxon>
        <taxon>Viridiplantae</taxon>
        <taxon>Streptophyta</taxon>
        <taxon>Embryophyta</taxon>
        <taxon>Tracheophyta</taxon>
        <taxon>Spermatophyta</taxon>
        <taxon>Magnoliopsida</taxon>
        <taxon>eudicotyledons</taxon>
        <taxon>Gunneridae</taxon>
        <taxon>Pentapetalae</taxon>
        <taxon>rosids</taxon>
        <taxon>malvids</taxon>
        <taxon>Malvales</taxon>
        <taxon>Malvaceae</taxon>
        <taxon>Malvoideae</taxon>
        <taxon>Gossypium</taxon>
    </lineage>
</organism>
<sequence length="30" mass="3468">MSQNMIKYHLIELSQSNTRVGSVHTCITLY</sequence>
<dbReference type="Proteomes" id="UP000032142">
    <property type="component" value="Unassembled WGS sequence"/>
</dbReference>
<proteinExistence type="predicted"/>
<keyword evidence="2" id="KW-1185">Reference proteome</keyword>
<evidence type="ECO:0000313" key="2">
    <source>
        <dbReference type="Proteomes" id="UP000032142"/>
    </source>
</evidence>
<gene>
    <name evidence="1" type="ORF">F383_22347</name>
</gene>
<dbReference type="AlphaFoldDB" id="A0A0B0NZ12"/>
<accession>A0A0B0NZ12</accession>
<dbReference type="EMBL" id="KN405873">
    <property type="protein sequence ID" value="KHG16291.1"/>
    <property type="molecule type" value="Genomic_DNA"/>
</dbReference>
<evidence type="ECO:0000313" key="1">
    <source>
        <dbReference type="EMBL" id="KHG16291.1"/>
    </source>
</evidence>
<protein>
    <submittedName>
        <fullName evidence="1">Uncharacterized protein</fullName>
    </submittedName>
</protein>
<reference evidence="2" key="1">
    <citation type="submission" date="2014-09" db="EMBL/GenBank/DDBJ databases">
        <authorList>
            <person name="Mudge J."/>
            <person name="Ramaraj T."/>
            <person name="Lindquist I.E."/>
            <person name="Bharti A.K."/>
            <person name="Sundararajan A."/>
            <person name="Cameron C.T."/>
            <person name="Woodward J.E."/>
            <person name="May G.D."/>
            <person name="Brubaker C."/>
            <person name="Broadhvest J."/>
            <person name="Wilkins T.A."/>
        </authorList>
    </citation>
    <scope>NUCLEOTIDE SEQUENCE</scope>
    <source>
        <strain evidence="2">cv. AKA8401</strain>
    </source>
</reference>